<dbReference type="Proteomes" id="UP001497644">
    <property type="component" value="Chromosome 2"/>
</dbReference>
<accession>A0AAV2NKS4</accession>
<reference evidence="1" key="1">
    <citation type="submission" date="2024-04" db="EMBL/GenBank/DDBJ databases">
        <authorList>
            <consortium name="Molecular Ecology Group"/>
        </authorList>
    </citation>
    <scope>NUCLEOTIDE SEQUENCE</scope>
</reference>
<dbReference type="AlphaFoldDB" id="A0AAV2NKS4"/>
<proteinExistence type="predicted"/>
<gene>
    <name evidence="1" type="ORF">LPLAT_LOCUS6878</name>
</gene>
<sequence length="72" mass="8877">MGDKGERIEGLIRELMEESRNRWERMEASLGDIRRDLEEWKMREEGWMVEKEEIKERLNNLERKWGKRGREG</sequence>
<keyword evidence="2" id="KW-1185">Reference proteome</keyword>
<evidence type="ECO:0000313" key="1">
    <source>
        <dbReference type="EMBL" id="CAL1680935.1"/>
    </source>
</evidence>
<name>A0AAV2NKS4_9HYME</name>
<protein>
    <submittedName>
        <fullName evidence="1">Uncharacterized protein</fullName>
    </submittedName>
</protein>
<dbReference type="EMBL" id="OZ034825">
    <property type="protein sequence ID" value="CAL1680935.1"/>
    <property type="molecule type" value="Genomic_DNA"/>
</dbReference>
<evidence type="ECO:0000313" key="2">
    <source>
        <dbReference type="Proteomes" id="UP001497644"/>
    </source>
</evidence>
<organism evidence="1 2">
    <name type="scientific">Lasius platythorax</name>
    <dbReference type="NCBI Taxonomy" id="488582"/>
    <lineage>
        <taxon>Eukaryota</taxon>
        <taxon>Metazoa</taxon>
        <taxon>Ecdysozoa</taxon>
        <taxon>Arthropoda</taxon>
        <taxon>Hexapoda</taxon>
        <taxon>Insecta</taxon>
        <taxon>Pterygota</taxon>
        <taxon>Neoptera</taxon>
        <taxon>Endopterygota</taxon>
        <taxon>Hymenoptera</taxon>
        <taxon>Apocrita</taxon>
        <taxon>Aculeata</taxon>
        <taxon>Formicoidea</taxon>
        <taxon>Formicidae</taxon>
        <taxon>Formicinae</taxon>
        <taxon>Lasius</taxon>
        <taxon>Lasius</taxon>
    </lineage>
</organism>